<dbReference type="Gene3D" id="1.10.287.70">
    <property type="match status" value="1"/>
</dbReference>
<dbReference type="Proteomes" id="UP000593564">
    <property type="component" value="Unassembled WGS sequence"/>
</dbReference>
<dbReference type="InterPro" id="IPR001828">
    <property type="entry name" value="ANF_lig-bd_rcpt"/>
</dbReference>
<dbReference type="SMART" id="SM00079">
    <property type="entry name" value="PBPe"/>
    <property type="match status" value="1"/>
</dbReference>
<dbReference type="SUPFAM" id="SSF53822">
    <property type="entry name" value="Periplasmic binding protein-like I"/>
    <property type="match status" value="2"/>
</dbReference>
<evidence type="ECO:0000256" key="10">
    <source>
        <dbReference type="ARBA" id="ARBA00023303"/>
    </source>
</evidence>
<dbReference type="PRINTS" id="PR00248">
    <property type="entry name" value="GPCRMGR"/>
</dbReference>
<dbReference type="Gene3D" id="3.40.190.10">
    <property type="entry name" value="Periplasmic binding protein-like II"/>
    <property type="match status" value="1"/>
</dbReference>
<dbReference type="InterPro" id="IPR001320">
    <property type="entry name" value="Iontro_rcpt_C"/>
</dbReference>
<evidence type="ECO:0000256" key="4">
    <source>
        <dbReference type="ARBA" id="ARBA00022989"/>
    </source>
</evidence>
<dbReference type="Gene3D" id="3.40.50.2300">
    <property type="match status" value="3"/>
</dbReference>
<keyword evidence="6 11" id="KW-0472">Membrane</keyword>
<dbReference type="PANTHER" id="PTHR18966">
    <property type="entry name" value="IONOTROPIC GLUTAMATE RECEPTOR"/>
    <property type="match status" value="1"/>
</dbReference>
<keyword evidence="2" id="KW-0813">Transport</keyword>
<evidence type="ECO:0000256" key="1">
    <source>
        <dbReference type="ARBA" id="ARBA00004141"/>
    </source>
</evidence>
<organism evidence="14 15">
    <name type="scientific">Camellia sinensis</name>
    <name type="common">Tea plant</name>
    <name type="synonym">Thea sinensis</name>
    <dbReference type="NCBI Taxonomy" id="4442"/>
    <lineage>
        <taxon>Eukaryota</taxon>
        <taxon>Viridiplantae</taxon>
        <taxon>Streptophyta</taxon>
        <taxon>Embryophyta</taxon>
        <taxon>Tracheophyta</taxon>
        <taxon>Spermatophyta</taxon>
        <taxon>Magnoliopsida</taxon>
        <taxon>eudicotyledons</taxon>
        <taxon>Gunneridae</taxon>
        <taxon>Pentapetalae</taxon>
        <taxon>asterids</taxon>
        <taxon>Ericales</taxon>
        <taxon>Theaceae</taxon>
        <taxon>Camellia</taxon>
    </lineage>
</organism>
<name>A0A7J7HWT7_CAMSI</name>
<evidence type="ECO:0000256" key="3">
    <source>
        <dbReference type="ARBA" id="ARBA00022692"/>
    </source>
</evidence>
<dbReference type="AlphaFoldDB" id="A0A7J7HWT7"/>
<reference evidence="14 15" key="2">
    <citation type="submission" date="2020-07" db="EMBL/GenBank/DDBJ databases">
        <title>Genome assembly of wild tea tree DASZ reveals pedigree and selection history of tea varieties.</title>
        <authorList>
            <person name="Zhang W."/>
        </authorList>
    </citation>
    <scope>NUCLEOTIDE SEQUENCE [LARGE SCALE GENOMIC DNA]</scope>
    <source>
        <strain evidence="15">cv. G240</strain>
        <tissue evidence="14">Leaf</tissue>
    </source>
</reference>
<gene>
    <name evidence="14" type="ORF">HYC85_004102</name>
</gene>
<dbReference type="Pfam" id="PF01094">
    <property type="entry name" value="ANF_receptor"/>
    <property type="match status" value="2"/>
</dbReference>
<accession>A0A7J7HWT7</accession>
<proteinExistence type="predicted"/>
<comment type="caution">
    <text evidence="14">The sequence shown here is derived from an EMBL/GenBank/DDBJ whole genome shotgun (WGS) entry which is preliminary data.</text>
</comment>
<evidence type="ECO:0000256" key="9">
    <source>
        <dbReference type="ARBA" id="ARBA00023286"/>
    </source>
</evidence>
<dbReference type="GO" id="GO:0015276">
    <property type="term" value="F:ligand-gated monoatomic ion channel activity"/>
    <property type="evidence" value="ECO:0007669"/>
    <property type="project" value="InterPro"/>
</dbReference>
<feature type="chain" id="PRO_5029821131" description="Ionotropic glutamate receptor C-terminal domain-containing protein" evidence="12">
    <location>
        <begin position="25"/>
        <end position="679"/>
    </location>
</feature>
<evidence type="ECO:0000256" key="5">
    <source>
        <dbReference type="ARBA" id="ARBA00023065"/>
    </source>
</evidence>
<evidence type="ECO:0000256" key="6">
    <source>
        <dbReference type="ARBA" id="ARBA00023136"/>
    </source>
</evidence>
<dbReference type="GO" id="GO:0004930">
    <property type="term" value="F:G protein-coupled receptor activity"/>
    <property type="evidence" value="ECO:0007669"/>
    <property type="project" value="InterPro"/>
</dbReference>
<evidence type="ECO:0000313" key="15">
    <source>
        <dbReference type="Proteomes" id="UP000593564"/>
    </source>
</evidence>
<keyword evidence="12" id="KW-0732">Signal</keyword>
<dbReference type="SUPFAM" id="SSF53850">
    <property type="entry name" value="Periplasmic binding protein-like II"/>
    <property type="match status" value="1"/>
</dbReference>
<reference evidence="15" key="1">
    <citation type="journal article" date="2020" name="Nat. Commun.">
        <title>Genome assembly of wild tea tree DASZ reveals pedigree and selection history of tea varieties.</title>
        <authorList>
            <person name="Zhang W."/>
            <person name="Zhang Y."/>
            <person name="Qiu H."/>
            <person name="Guo Y."/>
            <person name="Wan H."/>
            <person name="Zhang X."/>
            <person name="Scossa F."/>
            <person name="Alseekh S."/>
            <person name="Zhang Q."/>
            <person name="Wang P."/>
            <person name="Xu L."/>
            <person name="Schmidt M.H."/>
            <person name="Jia X."/>
            <person name="Li D."/>
            <person name="Zhu A."/>
            <person name="Guo F."/>
            <person name="Chen W."/>
            <person name="Ni D."/>
            <person name="Usadel B."/>
            <person name="Fernie A.R."/>
            <person name="Wen W."/>
        </authorList>
    </citation>
    <scope>NUCLEOTIDE SEQUENCE [LARGE SCALE GENOMIC DNA]</scope>
    <source>
        <strain evidence="15">cv. G240</strain>
    </source>
</reference>
<dbReference type="FunFam" id="3.40.190.10:FF:000109">
    <property type="entry name" value="Glutamate receptor"/>
    <property type="match status" value="1"/>
</dbReference>
<keyword evidence="9" id="KW-1071">Ligand-gated ion channel</keyword>
<evidence type="ECO:0000256" key="11">
    <source>
        <dbReference type="SAM" id="Phobius"/>
    </source>
</evidence>
<evidence type="ECO:0000313" key="14">
    <source>
        <dbReference type="EMBL" id="KAF5956877.1"/>
    </source>
</evidence>
<dbReference type="Pfam" id="PF00060">
    <property type="entry name" value="Lig_chan"/>
    <property type="match status" value="1"/>
</dbReference>
<evidence type="ECO:0000256" key="8">
    <source>
        <dbReference type="ARBA" id="ARBA00023180"/>
    </source>
</evidence>
<keyword evidence="7" id="KW-0675">Receptor</keyword>
<dbReference type="GO" id="GO:0016020">
    <property type="term" value="C:membrane"/>
    <property type="evidence" value="ECO:0007669"/>
    <property type="project" value="UniProtKB-SubCell"/>
</dbReference>
<keyword evidence="10" id="KW-0407">Ion channel</keyword>
<evidence type="ECO:0000256" key="2">
    <source>
        <dbReference type="ARBA" id="ARBA00022448"/>
    </source>
</evidence>
<keyword evidence="3 11" id="KW-0812">Transmembrane</keyword>
<dbReference type="InterPro" id="IPR000337">
    <property type="entry name" value="GPCR_3"/>
</dbReference>
<dbReference type="InterPro" id="IPR028082">
    <property type="entry name" value="Peripla_BP_I"/>
</dbReference>
<feature type="signal peptide" evidence="12">
    <location>
        <begin position="1"/>
        <end position="24"/>
    </location>
</feature>
<evidence type="ECO:0000256" key="12">
    <source>
        <dbReference type="SAM" id="SignalP"/>
    </source>
</evidence>
<dbReference type="EMBL" id="JACBKZ010000002">
    <property type="protein sequence ID" value="KAF5956877.1"/>
    <property type="molecule type" value="Genomic_DNA"/>
</dbReference>
<feature type="domain" description="Ionotropic glutamate receptor C-terminal" evidence="13">
    <location>
        <begin position="407"/>
        <end position="679"/>
    </location>
</feature>
<sequence>MRNFHKLSLITYVALQLMDNDVVAVNGPQSSGIAHVICHVVNELHVPLMSFAATDPTENDVVAVNGPRSSGIAHVISHVVNELHVPLMSFAATNPTLSALQFPYFLHTTHSDYFQMYAIADLIEFYGWREVVTIFVDNDYRRNGISVLGEKRAEISYKAAFTPGASRNDINDLLVRVNMMESWVYVVHVNPDSGLTIFSVAKLLQMLTAGYIWIATDWLPSVLDSSESIDPNTMNLLQGIIALHHHTRDSDLKKRFTSRWKNFTYRETSSFNSYALYAYDSVWLLARALDVFFSEGGNISFSYNPRLHDTNGSTLHLTRLHTFQEGQRLLQILLGMNFTGLTGQIQFDTQKNLILPAFDIHNISGNGSQRIGYWSNYSSLSVIAPKILYMMPSNTSTSNQHLDNPLRIAVPNRVSYLEYATKDKGPLGVKGYCIDVFEAAVKLLPYAVPHTYTLYGNEIYIIIVTNRTRIVDFTQPYMESGLVIVLVKEIKSSAWAFLRPFTVEMWCLTGSICFVDVRELLMIASNVAGENIVSTLGCLVLMLWLFVLLIINSSYTASLTSILTVQQLTSNIKGIDSLISSTNSIGVQDGSFAYNYLIEELNIAESKIKTLKNQEEHVDALHKGPKVGGVAAIVDELPYIELLLYKINCKFRTVLQEFTKSRWGFRDSPVVMDLSTAIL</sequence>
<keyword evidence="4 11" id="KW-1133">Transmembrane helix</keyword>
<keyword evidence="8" id="KW-0325">Glycoprotein</keyword>
<dbReference type="InterPro" id="IPR015683">
    <property type="entry name" value="Ionotropic_Glu_rcpt"/>
</dbReference>
<protein>
    <recommendedName>
        <fullName evidence="13">Ionotropic glutamate receptor C-terminal domain-containing protein</fullName>
    </recommendedName>
</protein>
<dbReference type="FunFam" id="3.40.50.2300:FF:000081">
    <property type="entry name" value="Glutamate receptor"/>
    <property type="match status" value="1"/>
</dbReference>
<comment type="subcellular location">
    <subcellularLocation>
        <location evidence="1">Membrane</location>
        <topology evidence="1">Multi-pass membrane protein</topology>
    </subcellularLocation>
</comment>
<feature type="transmembrane region" description="Helical" evidence="11">
    <location>
        <begin position="532"/>
        <end position="551"/>
    </location>
</feature>
<evidence type="ECO:0000259" key="13">
    <source>
        <dbReference type="SMART" id="SM00079"/>
    </source>
</evidence>
<evidence type="ECO:0000256" key="7">
    <source>
        <dbReference type="ARBA" id="ARBA00023170"/>
    </source>
</evidence>
<keyword evidence="15" id="KW-1185">Reference proteome</keyword>
<keyword evidence="5" id="KW-0406">Ion transport</keyword>